<gene>
    <name evidence="3" type="ORF">FC699_23120</name>
</gene>
<dbReference type="InterPro" id="IPR027417">
    <property type="entry name" value="P-loop_NTPase"/>
</dbReference>
<feature type="non-terminal residue" evidence="3">
    <location>
        <position position="1"/>
    </location>
</feature>
<accession>A0A4U3ASS6</accession>
<keyword evidence="3" id="KW-0547">Nucleotide-binding</keyword>
<feature type="domain" description="ABC transporter" evidence="2">
    <location>
        <begin position="5"/>
        <end position="66"/>
    </location>
</feature>
<proteinExistence type="predicted"/>
<keyword evidence="3" id="KW-0067">ATP-binding</keyword>
<organism evidence="3 4">
    <name type="scientific">Bacillus wiedmannii</name>
    <dbReference type="NCBI Taxonomy" id="1890302"/>
    <lineage>
        <taxon>Bacteria</taxon>
        <taxon>Bacillati</taxon>
        <taxon>Bacillota</taxon>
        <taxon>Bacilli</taxon>
        <taxon>Bacillales</taxon>
        <taxon>Bacillaceae</taxon>
        <taxon>Bacillus</taxon>
        <taxon>Bacillus cereus group</taxon>
    </lineage>
</organism>
<dbReference type="GO" id="GO:0016887">
    <property type="term" value="F:ATP hydrolysis activity"/>
    <property type="evidence" value="ECO:0007669"/>
    <property type="project" value="InterPro"/>
</dbReference>
<reference evidence="3 4" key="1">
    <citation type="journal article" date="2019" name="Environ. Microbiol.">
        <title>An active ?-lactamase is a part of an orchestrated cell wall stress resistance network of Bacillus subtilis and related rhizosphere species.</title>
        <authorList>
            <person name="Bucher T."/>
            <person name="Keren-Paz A."/>
            <person name="Hausser J."/>
            <person name="Olender T."/>
            <person name="Cytryn E."/>
            <person name="Kolodkin-Gal I."/>
        </authorList>
    </citation>
    <scope>NUCLEOTIDE SEQUENCE [LARGE SCALE GENOMIC DNA]</scope>
    <source>
        <strain evidence="3 4">I5</strain>
    </source>
</reference>
<sequence length="88" mass="9946">RILFENVNFTIQHGEKIAIIGPNGSGKTTLLKMIMGNETAEGEVWISPSANIGYLTQEVFDLPLDKTPEDLFYKETFEERGKVQNLMK</sequence>
<dbReference type="Pfam" id="PF00005">
    <property type="entry name" value="ABC_tran"/>
    <property type="match status" value="1"/>
</dbReference>
<evidence type="ECO:0000313" key="3">
    <source>
        <dbReference type="EMBL" id="TKI90909.1"/>
    </source>
</evidence>
<dbReference type="PANTHER" id="PTHR19211">
    <property type="entry name" value="ATP-BINDING TRANSPORT PROTEIN-RELATED"/>
    <property type="match status" value="1"/>
</dbReference>
<protein>
    <submittedName>
        <fullName evidence="3">ABC-F family ATP-binding cassette domain-containing protein</fullName>
    </submittedName>
</protein>
<dbReference type="SUPFAM" id="SSF52540">
    <property type="entry name" value="P-loop containing nucleoside triphosphate hydrolases"/>
    <property type="match status" value="1"/>
</dbReference>
<dbReference type="InterPro" id="IPR050611">
    <property type="entry name" value="ABCF"/>
</dbReference>
<evidence type="ECO:0000256" key="1">
    <source>
        <dbReference type="ARBA" id="ARBA00022737"/>
    </source>
</evidence>
<dbReference type="Proteomes" id="UP000305222">
    <property type="component" value="Unassembled WGS sequence"/>
</dbReference>
<comment type="caution">
    <text evidence="3">The sequence shown here is derived from an EMBL/GenBank/DDBJ whole genome shotgun (WGS) entry which is preliminary data.</text>
</comment>
<keyword evidence="1" id="KW-0677">Repeat</keyword>
<dbReference type="PANTHER" id="PTHR19211:SF100">
    <property type="entry name" value="RIBOSOME PROTECTION PROTEIN VMLR"/>
    <property type="match status" value="1"/>
</dbReference>
<evidence type="ECO:0000259" key="2">
    <source>
        <dbReference type="Pfam" id="PF00005"/>
    </source>
</evidence>
<dbReference type="GO" id="GO:0005524">
    <property type="term" value="F:ATP binding"/>
    <property type="evidence" value="ECO:0007669"/>
    <property type="project" value="UniProtKB-KW"/>
</dbReference>
<name>A0A4U3ASS6_9BACI</name>
<dbReference type="AlphaFoldDB" id="A0A4U3ASS6"/>
<dbReference type="EMBL" id="SZON01001483">
    <property type="protein sequence ID" value="TKI90909.1"/>
    <property type="molecule type" value="Genomic_DNA"/>
</dbReference>
<evidence type="ECO:0000313" key="4">
    <source>
        <dbReference type="Proteomes" id="UP000305222"/>
    </source>
</evidence>
<dbReference type="Gene3D" id="3.40.50.300">
    <property type="entry name" value="P-loop containing nucleotide triphosphate hydrolases"/>
    <property type="match status" value="1"/>
</dbReference>
<dbReference type="InterPro" id="IPR003439">
    <property type="entry name" value="ABC_transporter-like_ATP-bd"/>
</dbReference>
<feature type="non-terminal residue" evidence="3">
    <location>
        <position position="88"/>
    </location>
</feature>